<dbReference type="EMBL" id="JAVDWW010000003">
    <property type="protein sequence ID" value="MDR7168673.1"/>
    <property type="molecule type" value="Genomic_DNA"/>
</dbReference>
<evidence type="ECO:0000313" key="2">
    <source>
        <dbReference type="Proteomes" id="UP001251217"/>
    </source>
</evidence>
<reference evidence="1 2" key="1">
    <citation type="submission" date="2023-07" db="EMBL/GenBank/DDBJ databases">
        <title>Sorghum-associated microbial communities from plants grown in Nebraska, USA.</title>
        <authorList>
            <person name="Schachtman D."/>
        </authorList>
    </citation>
    <scope>NUCLEOTIDE SEQUENCE [LARGE SCALE GENOMIC DNA]</scope>
    <source>
        <strain evidence="1 2">4272</strain>
    </source>
</reference>
<name>A0ABU1XDP6_9NOCA</name>
<dbReference type="RefSeq" id="WP_310400786.1">
    <property type="nucleotide sequence ID" value="NZ_JAVDWW010000003.1"/>
</dbReference>
<comment type="caution">
    <text evidence="1">The sequence shown here is derived from an EMBL/GenBank/DDBJ whole genome shotgun (WGS) entry which is preliminary data.</text>
</comment>
<protein>
    <submittedName>
        <fullName evidence="1">Dihydrofolate reductase</fullName>
    </submittedName>
</protein>
<gene>
    <name evidence="1" type="ORF">J2W56_002404</name>
</gene>
<dbReference type="Proteomes" id="UP001251217">
    <property type="component" value="Unassembled WGS sequence"/>
</dbReference>
<dbReference type="Gene3D" id="3.40.430.10">
    <property type="entry name" value="Dihydrofolate Reductase, subunit A"/>
    <property type="match status" value="1"/>
</dbReference>
<accession>A0ABU1XDP6</accession>
<keyword evidence="2" id="KW-1185">Reference proteome</keyword>
<evidence type="ECO:0000313" key="1">
    <source>
        <dbReference type="EMBL" id="MDR7168673.1"/>
    </source>
</evidence>
<sequence>MIGREGGSAGIDDEHLAAGAANIGATIMGRNMFGPVRGEWPDQSWTGWWGSNPPYHHPVFVLAHHPRPALEMEGGTLDLNRTRALSVAA</sequence>
<organism evidence="1 2">
    <name type="scientific">Nocardia kruczakiae</name>
    <dbReference type="NCBI Taxonomy" id="261477"/>
    <lineage>
        <taxon>Bacteria</taxon>
        <taxon>Bacillati</taxon>
        <taxon>Actinomycetota</taxon>
        <taxon>Actinomycetes</taxon>
        <taxon>Mycobacteriales</taxon>
        <taxon>Nocardiaceae</taxon>
        <taxon>Nocardia</taxon>
    </lineage>
</organism>
<proteinExistence type="predicted"/>
<dbReference type="InterPro" id="IPR024072">
    <property type="entry name" value="DHFR-like_dom_sf"/>
</dbReference>